<reference evidence="4" key="1">
    <citation type="journal article" date="2020" name="Stud. Mycol.">
        <title>101 Dothideomycetes genomes: a test case for predicting lifestyles and emergence of pathogens.</title>
        <authorList>
            <person name="Haridas S."/>
            <person name="Albert R."/>
            <person name="Binder M."/>
            <person name="Bloem J."/>
            <person name="Labutti K."/>
            <person name="Salamov A."/>
            <person name="Andreopoulos B."/>
            <person name="Baker S."/>
            <person name="Barry K."/>
            <person name="Bills G."/>
            <person name="Bluhm B."/>
            <person name="Cannon C."/>
            <person name="Castanera R."/>
            <person name="Culley D."/>
            <person name="Daum C."/>
            <person name="Ezra D."/>
            <person name="Gonzalez J."/>
            <person name="Henrissat B."/>
            <person name="Kuo A."/>
            <person name="Liang C."/>
            <person name="Lipzen A."/>
            <person name="Lutzoni F."/>
            <person name="Magnuson J."/>
            <person name="Mondo S."/>
            <person name="Nolan M."/>
            <person name="Ohm R."/>
            <person name="Pangilinan J."/>
            <person name="Park H.-J."/>
            <person name="Ramirez L."/>
            <person name="Alfaro M."/>
            <person name="Sun H."/>
            <person name="Tritt A."/>
            <person name="Yoshinaga Y."/>
            <person name="Zwiers L.-H."/>
            <person name="Turgeon B."/>
            <person name="Goodwin S."/>
            <person name="Spatafora J."/>
            <person name="Crous P."/>
            <person name="Grigoriev I."/>
        </authorList>
    </citation>
    <scope>NUCLEOTIDE SEQUENCE</scope>
    <source>
        <strain evidence="4">CBS 122368</strain>
    </source>
</reference>
<dbReference type="InterPro" id="IPR054289">
    <property type="entry name" value="DUF7025"/>
</dbReference>
<organism evidence="4 5">
    <name type="scientific">Trematosphaeria pertusa</name>
    <dbReference type="NCBI Taxonomy" id="390896"/>
    <lineage>
        <taxon>Eukaryota</taxon>
        <taxon>Fungi</taxon>
        <taxon>Dikarya</taxon>
        <taxon>Ascomycota</taxon>
        <taxon>Pezizomycotina</taxon>
        <taxon>Dothideomycetes</taxon>
        <taxon>Pleosporomycetidae</taxon>
        <taxon>Pleosporales</taxon>
        <taxon>Massarineae</taxon>
        <taxon>Trematosphaeriaceae</taxon>
        <taxon>Trematosphaeria</taxon>
    </lineage>
</organism>
<keyword evidence="1" id="KW-0175">Coiled coil</keyword>
<keyword evidence="4" id="KW-0378">Hydrolase</keyword>
<dbReference type="GO" id="GO:0016887">
    <property type="term" value="F:ATP hydrolysis activity"/>
    <property type="evidence" value="ECO:0007669"/>
    <property type="project" value="InterPro"/>
</dbReference>
<dbReference type="InterPro" id="IPR003593">
    <property type="entry name" value="AAA+_ATPase"/>
</dbReference>
<evidence type="ECO:0000313" key="4">
    <source>
        <dbReference type="EMBL" id="KAF2253510.1"/>
    </source>
</evidence>
<dbReference type="Proteomes" id="UP000800094">
    <property type="component" value="Unassembled WGS sequence"/>
</dbReference>
<proteinExistence type="predicted"/>
<dbReference type="EMBL" id="ML987191">
    <property type="protein sequence ID" value="KAF2253510.1"/>
    <property type="molecule type" value="Genomic_DNA"/>
</dbReference>
<dbReference type="PANTHER" id="PTHR46411:SF3">
    <property type="entry name" value="AAA+ ATPASE DOMAIN-CONTAINING PROTEIN"/>
    <property type="match status" value="1"/>
</dbReference>
<dbReference type="CDD" id="cd19481">
    <property type="entry name" value="RecA-like_protease"/>
    <property type="match status" value="1"/>
</dbReference>
<feature type="region of interest" description="Disordered" evidence="2">
    <location>
        <begin position="55"/>
        <end position="137"/>
    </location>
</feature>
<dbReference type="GO" id="GO:0005524">
    <property type="term" value="F:ATP binding"/>
    <property type="evidence" value="ECO:0007669"/>
    <property type="project" value="InterPro"/>
</dbReference>
<keyword evidence="5" id="KW-1185">Reference proteome</keyword>
<gene>
    <name evidence="4" type="ORF">BU26DRAFT_601625</name>
</gene>
<dbReference type="InterPro" id="IPR003959">
    <property type="entry name" value="ATPase_AAA_core"/>
</dbReference>
<dbReference type="GeneID" id="54588603"/>
<feature type="coiled-coil region" evidence="1">
    <location>
        <begin position="14"/>
        <end position="41"/>
    </location>
</feature>
<dbReference type="SUPFAM" id="SSF52540">
    <property type="entry name" value="P-loop containing nucleoside triphosphate hydrolases"/>
    <property type="match status" value="1"/>
</dbReference>
<dbReference type="Gene3D" id="3.40.50.300">
    <property type="entry name" value="P-loop containing nucleotide triphosphate hydrolases"/>
    <property type="match status" value="1"/>
</dbReference>
<evidence type="ECO:0000256" key="1">
    <source>
        <dbReference type="SAM" id="Coils"/>
    </source>
</evidence>
<feature type="compositionally biased region" description="Basic and acidic residues" evidence="2">
    <location>
        <begin position="73"/>
        <end position="98"/>
    </location>
</feature>
<feature type="domain" description="AAA+ ATPase" evidence="3">
    <location>
        <begin position="574"/>
        <end position="701"/>
    </location>
</feature>
<dbReference type="AlphaFoldDB" id="A0A6A6IV68"/>
<evidence type="ECO:0000259" key="3">
    <source>
        <dbReference type="SMART" id="SM00382"/>
    </source>
</evidence>
<dbReference type="Pfam" id="PF22942">
    <property type="entry name" value="DUF7025"/>
    <property type="match status" value="1"/>
</dbReference>
<dbReference type="PANTHER" id="PTHR46411">
    <property type="entry name" value="FAMILY ATPASE, PUTATIVE-RELATED"/>
    <property type="match status" value="1"/>
</dbReference>
<protein>
    <submittedName>
        <fullName evidence="4">P-loop containing nucleoside triphosphate hydrolase protein</fullName>
    </submittedName>
</protein>
<evidence type="ECO:0000313" key="5">
    <source>
        <dbReference type="Proteomes" id="UP000800094"/>
    </source>
</evidence>
<name>A0A6A6IV68_9PLEO</name>
<dbReference type="InterPro" id="IPR027417">
    <property type="entry name" value="P-loop_NTPase"/>
</dbReference>
<feature type="compositionally biased region" description="Basic and acidic residues" evidence="2">
    <location>
        <begin position="105"/>
        <end position="122"/>
    </location>
</feature>
<evidence type="ECO:0000256" key="2">
    <source>
        <dbReference type="SAM" id="MobiDB-lite"/>
    </source>
</evidence>
<dbReference type="Pfam" id="PF00004">
    <property type="entry name" value="AAA"/>
    <property type="match status" value="1"/>
</dbReference>
<dbReference type="SMART" id="SM00382">
    <property type="entry name" value="AAA"/>
    <property type="match status" value="1"/>
</dbReference>
<dbReference type="RefSeq" id="XP_033688514.1">
    <property type="nucleotide sequence ID" value="XM_033835273.1"/>
</dbReference>
<feature type="coiled-coil region" evidence="1">
    <location>
        <begin position="203"/>
        <end position="230"/>
    </location>
</feature>
<dbReference type="OrthoDB" id="10042665at2759"/>
<sequence length="800" mass="90743">MPGSLFGTENGDTVSLEQKYIRLLEQKIEQLEKDLATKEKIPDEEVTKLKSPIDARRNSILGDENRTSVVNGIEKKEEEREKEKTKGDETTVGEKKGEDADETDENPRIRLLDSRWDEKTGTFEEVPSKLPPKNKAPEPSLPYAFTWLRKFDEDRKYDTTKATINSPELEALIRDTCRASSSSNFKTFAPNFDGLVWDWDNLQKAAHDELEDEDETKKQARKDLELLLDQVKSSSELQSYFERRDQWTENKEISYDYLWTLFPPGEMVCSQVIFDHPQAFIAREYEYMSLSAGNGTTKDFFQLVCWAYDWNGESFNRVSGSLKIERYAGAKAINTLKFYPIKHHVDRKGNPDETELRAMLKARGEKFRKYCIMPKGSQLFYCDGPVISKQGAFNDMAASSTYQSDAASTIGSESTDGGGGGGWSKVKGSVIVDHKSFLQCGDAGCGAMGVFELSDDRYECTCSDCMKSRSLKNMMKFDYDGVKSNQEFEDDQYIICPARFLGYVMGTKAWAQMPVVNVHEIKQKIKVDAFANLILEKQAKNLIKSLVGNHEKKKASAEGEDGVVREDWIEGKGRGLVILLHGPPGVGKTSTAESVAQATGKPLFTVSVSDIGMKPDEVEGKLAQIFNLAARWEAVLLFDEADVFLESRGTDKGDLNRNSLVTVFLRILEYYDGILILTTNRIKSFDIAVQSRVHLAIRYKELSTEQLRELFLKFVKQHSNEILDVKRVEEWIKEEFDEDIDGRQIRNVISSARAMAKSEENPSGKVKLEDIRSVLKMTVQFQKHLRDQRVAARRDQVVDK</sequence>
<accession>A0A6A6IV68</accession>